<keyword evidence="3" id="KW-1185">Reference proteome</keyword>
<keyword evidence="2" id="KW-0131">Cell cycle</keyword>
<sequence>MTAKFKHRLLGTSILVLAGIIFLPDLLDGEKQIVKDDFKVIPDRPEFQGVQELVPFDDAEFAARAQQVAEQLVNDEKTLDEQSAVAQTETLPSQQYAQVTVESPTQARTEVATTQTSSAAAAVSNNATGLSQAAWVVRVGSFSNQQNANALVAKLRQAGFTTFTRNITNSAGQSLTSVFVGPELRRERLEQGLPKLQQLTGVERLMISNYQPTENN</sequence>
<proteinExistence type="predicted"/>
<dbReference type="PANTHER" id="PTHR38687:SF1">
    <property type="entry name" value="CELL DIVISION PROTEIN DEDD"/>
    <property type="match status" value="1"/>
</dbReference>
<dbReference type="SUPFAM" id="SSF110997">
    <property type="entry name" value="Sporulation related repeat"/>
    <property type="match status" value="1"/>
</dbReference>
<dbReference type="Pfam" id="PF05036">
    <property type="entry name" value="SPOR"/>
    <property type="match status" value="1"/>
</dbReference>
<dbReference type="InterPro" id="IPR036680">
    <property type="entry name" value="SPOR-like_sf"/>
</dbReference>
<evidence type="ECO:0000259" key="1">
    <source>
        <dbReference type="PROSITE" id="PS51724"/>
    </source>
</evidence>
<accession>A0ABQ3KW54</accession>
<dbReference type="RefSeq" id="WP_189431049.1">
    <property type="nucleotide sequence ID" value="NZ_BNAO01000002.1"/>
</dbReference>
<organism evidence="2 3">
    <name type="scientific">Alishewanella longhuensis</name>
    <dbReference type="NCBI Taxonomy" id="1091037"/>
    <lineage>
        <taxon>Bacteria</taxon>
        <taxon>Pseudomonadati</taxon>
        <taxon>Pseudomonadota</taxon>
        <taxon>Gammaproteobacteria</taxon>
        <taxon>Alteromonadales</taxon>
        <taxon>Alteromonadaceae</taxon>
        <taxon>Alishewanella</taxon>
    </lineage>
</organism>
<reference evidence="3" key="1">
    <citation type="journal article" date="2019" name="Int. J. Syst. Evol. Microbiol.">
        <title>The Global Catalogue of Microorganisms (GCM) 10K type strain sequencing project: providing services to taxonomists for standard genome sequencing and annotation.</title>
        <authorList>
            <consortium name="The Broad Institute Genomics Platform"/>
            <consortium name="The Broad Institute Genome Sequencing Center for Infectious Disease"/>
            <person name="Wu L."/>
            <person name="Ma J."/>
        </authorList>
    </citation>
    <scope>NUCLEOTIDE SEQUENCE [LARGE SCALE GENOMIC DNA]</scope>
    <source>
        <strain evidence="3">CGMCC 1.7003</strain>
    </source>
</reference>
<dbReference type="PROSITE" id="PS51724">
    <property type="entry name" value="SPOR"/>
    <property type="match status" value="1"/>
</dbReference>
<name>A0ABQ3KW54_9ALTE</name>
<comment type="caution">
    <text evidence="2">The sequence shown here is derived from an EMBL/GenBank/DDBJ whole genome shotgun (WGS) entry which is preliminary data.</text>
</comment>
<dbReference type="GO" id="GO:0051301">
    <property type="term" value="P:cell division"/>
    <property type="evidence" value="ECO:0007669"/>
    <property type="project" value="UniProtKB-KW"/>
</dbReference>
<dbReference type="Proteomes" id="UP000659697">
    <property type="component" value="Unassembled WGS sequence"/>
</dbReference>
<dbReference type="InterPro" id="IPR007730">
    <property type="entry name" value="SPOR-like_dom"/>
</dbReference>
<feature type="domain" description="SPOR" evidence="1">
    <location>
        <begin position="129"/>
        <end position="209"/>
    </location>
</feature>
<dbReference type="InterPro" id="IPR052521">
    <property type="entry name" value="Cell_div_SPOR-domain"/>
</dbReference>
<dbReference type="Gene3D" id="3.30.70.1070">
    <property type="entry name" value="Sporulation related repeat"/>
    <property type="match status" value="1"/>
</dbReference>
<dbReference type="EMBL" id="BNAO01000002">
    <property type="protein sequence ID" value="GHG64320.1"/>
    <property type="molecule type" value="Genomic_DNA"/>
</dbReference>
<dbReference type="PANTHER" id="PTHR38687">
    <property type="entry name" value="CELL DIVISION PROTEIN DEDD-RELATED"/>
    <property type="match status" value="1"/>
</dbReference>
<protein>
    <submittedName>
        <fullName evidence="2">Cell division protein DedD</fullName>
    </submittedName>
</protein>
<evidence type="ECO:0000313" key="3">
    <source>
        <dbReference type="Proteomes" id="UP000659697"/>
    </source>
</evidence>
<gene>
    <name evidence="2" type="ORF">GCM10010919_10790</name>
</gene>
<keyword evidence="2" id="KW-0132">Cell division</keyword>
<evidence type="ECO:0000313" key="2">
    <source>
        <dbReference type="EMBL" id="GHG64320.1"/>
    </source>
</evidence>